<organism evidence="1 2">
    <name type="scientific">Lactococcus allomyrinae</name>
    <dbReference type="NCBI Taxonomy" id="2419773"/>
    <lineage>
        <taxon>Bacteria</taxon>
        <taxon>Bacillati</taxon>
        <taxon>Bacillota</taxon>
        <taxon>Bacilli</taxon>
        <taxon>Lactobacillales</taxon>
        <taxon>Streptococcaceae</taxon>
        <taxon>Lactococcus</taxon>
    </lineage>
</organism>
<evidence type="ECO:0000313" key="1">
    <source>
        <dbReference type="EMBL" id="AYF99871.1"/>
    </source>
</evidence>
<gene>
    <name evidence="1" type="ORF">D7I46_01490</name>
</gene>
<accession>A0A387BCW7</accession>
<dbReference type="EMBL" id="CP032627">
    <property type="protein sequence ID" value="AYF99871.1"/>
    <property type="molecule type" value="Genomic_DNA"/>
</dbReference>
<dbReference type="GO" id="GO:0006629">
    <property type="term" value="P:lipid metabolic process"/>
    <property type="evidence" value="ECO:0007669"/>
    <property type="project" value="InterPro"/>
</dbReference>
<dbReference type="Pfam" id="PF26363">
    <property type="entry name" value="Phospholipase-like"/>
    <property type="match status" value="1"/>
</dbReference>
<dbReference type="InterPro" id="IPR029058">
    <property type="entry name" value="AB_hydrolase_fold"/>
</dbReference>
<protein>
    <recommendedName>
        <fullName evidence="3">DUF2974 domain-containing protein</fullName>
    </recommendedName>
</protein>
<keyword evidence="2" id="KW-1185">Reference proteome</keyword>
<dbReference type="SUPFAM" id="SSF53474">
    <property type="entry name" value="alpha/beta-Hydrolases"/>
    <property type="match status" value="1"/>
</dbReference>
<dbReference type="AlphaFoldDB" id="A0A387BCW7"/>
<name>A0A387BCW7_9LACT</name>
<dbReference type="Proteomes" id="UP000269374">
    <property type="component" value="Chromosome"/>
</dbReference>
<dbReference type="RefSeq" id="WP_120771260.1">
    <property type="nucleotide sequence ID" value="NZ_CP032627.1"/>
</dbReference>
<evidence type="ECO:0000313" key="2">
    <source>
        <dbReference type="Proteomes" id="UP000269374"/>
    </source>
</evidence>
<dbReference type="KEGG" id="lact:D7I46_01490"/>
<proteinExistence type="predicted"/>
<reference evidence="1 2" key="1">
    <citation type="submission" date="2018-09" db="EMBL/GenBank/DDBJ databases">
        <title>Genome sequencing of strain 1JSPR-7.</title>
        <authorList>
            <person name="Heo J."/>
            <person name="Kim S.-J."/>
            <person name="Kwon S.-W."/>
        </authorList>
    </citation>
    <scope>NUCLEOTIDE SEQUENCE [LARGE SCALE GENOMIC DNA]</scope>
    <source>
        <strain evidence="1 2">1JSPR-7</strain>
    </source>
</reference>
<dbReference type="OrthoDB" id="6450827at2"/>
<dbReference type="Gene3D" id="3.40.50.1820">
    <property type="entry name" value="alpha/beta hydrolase"/>
    <property type="match status" value="1"/>
</dbReference>
<evidence type="ECO:0008006" key="3">
    <source>
        <dbReference type="Google" id="ProtNLM"/>
    </source>
</evidence>
<sequence>MTTPKQYSQLDNLVYKVDVSKENPPKRKGDSITVSGQKYLVLKTVDSNDPKNSEGYDKNGFQGMAVAPITKTIDGVKVDFSHTIIAYAGTNNKDAKDINTDANNVFFGSKEFGVRTGLNSSVHGDSQFSSAQKFYQEVSKMPDVKVVSTTGHSLGGALAQKVAAAYHLSSVTFSTAGVSSQLTAEEKLWASGAGKDLLLNFVHSDDLVPMLSNAKAYGTWLAAGVFGDNSILGRHNLDSYRFDSDGNVKDQSGAPIFSPKMLKAIKSSYKKVVAPKIKELKTVLASGGVSGSAKIALETELVAYTAKALRAKALNWYENSIQDLEKIQKNYQTKEQEMIQSCKNAGGPLMSHAEAKSIYHSIAGYRAYEASEFKDVQAQLKRAYKRQLKVAENMESLVSKTLENDQSLSQYFR</sequence>